<dbReference type="AlphaFoldDB" id="A0A399S2W9"/>
<protein>
    <submittedName>
        <fullName evidence="2">Uncharacterized protein</fullName>
    </submittedName>
</protein>
<reference evidence="3" key="1">
    <citation type="submission" date="2018-08" db="EMBL/GenBank/DDBJ databases">
        <title>Mucilaginibacter sp. MYSH2.</title>
        <authorList>
            <person name="Seo T."/>
        </authorList>
    </citation>
    <scope>NUCLEOTIDE SEQUENCE [LARGE SCALE GENOMIC DNA]</scope>
    <source>
        <strain evidence="3">KIRAN</strain>
    </source>
</reference>
<feature type="transmembrane region" description="Helical" evidence="1">
    <location>
        <begin position="5"/>
        <end position="23"/>
    </location>
</feature>
<keyword evidence="1" id="KW-1133">Transmembrane helix</keyword>
<feature type="transmembrane region" description="Helical" evidence="1">
    <location>
        <begin position="35"/>
        <end position="53"/>
    </location>
</feature>
<evidence type="ECO:0000256" key="1">
    <source>
        <dbReference type="SAM" id="Phobius"/>
    </source>
</evidence>
<evidence type="ECO:0000313" key="2">
    <source>
        <dbReference type="EMBL" id="RIJ37658.1"/>
    </source>
</evidence>
<evidence type="ECO:0000313" key="3">
    <source>
        <dbReference type="Proteomes" id="UP000266005"/>
    </source>
</evidence>
<organism evidence="2 3">
    <name type="scientific">Pontibacter oryzae</name>
    <dbReference type="NCBI Taxonomy" id="2304593"/>
    <lineage>
        <taxon>Bacteria</taxon>
        <taxon>Pseudomonadati</taxon>
        <taxon>Bacteroidota</taxon>
        <taxon>Cytophagia</taxon>
        <taxon>Cytophagales</taxon>
        <taxon>Hymenobacteraceae</taxon>
        <taxon>Pontibacter</taxon>
    </lineage>
</organism>
<name>A0A399S2W9_9BACT</name>
<dbReference type="Proteomes" id="UP000266005">
    <property type="component" value="Unassembled WGS sequence"/>
</dbReference>
<feature type="transmembrane region" description="Helical" evidence="1">
    <location>
        <begin position="93"/>
        <end position="114"/>
    </location>
</feature>
<feature type="transmembrane region" description="Helical" evidence="1">
    <location>
        <begin position="60"/>
        <end position="81"/>
    </location>
</feature>
<keyword evidence="1" id="KW-0812">Transmembrane</keyword>
<keyword evidence="3" id="KW-1185">Reference proteome</keyword>
<accession>A0A399S2W9</accession>
<sequence length="152" mass="16688">MTRYLLFFLTGVATATVILFFRGYVSVPHNVYSDVALRAGMILFGLTSWLTLFRIKAGALLALLSSLAISPWLVRVGLRVWDASIDAPQAVQFVHLGVSVLVFLSLLVSVRYVFSRGSWRSGTAAPGFVLKLILAAIPLAILTTWFLVMDKV</sequence>
<dbReference type="RefSeq" id="WP_119432315.1">
    <property type="nucleotide sequence ID" value="NZ_QWGE01000003.1"/>
</dbReference>
<dbReference type="OrthoDB" id="852988at2"/>
<dbReference type="EMBL" id="QWGE01000003">
    <property type="protein sequence ID" value="RIJ37658.1"/>
    <property type="molecule type" value="Genomic_DNA"/>
</dbReference>
<feature type="transmembrane region" description="Helical" evidence="1">
    <location>
        <begin position="126"/>
        <end position="148"/>
    </location>
</feature>
<proteinExistence type="predicted"/>
<gene>
    <name evidence="2" type="ORF">D1627_11175</name>
</gene>
<keyword evidence="1" id="KW-0472">Membrane</keyword>
<comment type="caution">
    <text evidence="2">The sequence shown here is derived from an EMBL/GenBank/DDBJ whole genome shotgun (WGS) entry which is preliminary data.</text>
</comment>